<evidence type="ECO:0000256" key="1">
    <source>
        <dbReference type="ARBA" id="ARBA00004141"/>
    </source>
</evidence>
<dbReference type="Proteomes" id="UP001476247">
    <property type="component" value="Unassembled WGS sequence"/>
</dbReference>
<dbReference type="PANTHER" id="PTHR43791">
    <property type="entry name" value="PERMEASE-RELATED"/>
    <property type="match status" value="1"/>
</dbReference>
<feature type="transmembrane region" description="Helical" evidence="7">
    <location>
        <begin position="280"/>
        <end position="301"/>
    </location>
</feature>
<comment type="caution">
    <text evidence="9">The sequence shown here is derived from an EMBL/GenBank/DDBJ whole genome shotgun (WGS) entry which is preliminary data.</text>
</comment>
<keyword evidence="10" id="KW-1185">Reference proteome</keyword>
<evidence type="ECO:0000313" key="9">
    <source>
        <dbReference type="EMBL" id="GAA5796768.1"/>
    </source>
</evidence>
<evidence type="ECO:0000256" key="6">
    <source>
        <dbReference type="SAM" id="MobiDB-lite"/>
    </source>
</evidence>
<keyword evidence="3 7" id="KW-0812">Transmembrane</keyword>
<reference evidence="9 10" key="1">
    <citation type="submission" date="2024-04" db="EMBL/GenBank/DDBJ databases">
        <title>genome sequences of Mucor flavus KT1a and Helicostylum pulchrum KT1b strains isolation_sourced from the surface of a dry-aged beef.</title>
        <authorList>
            <person name="Toyotome T."/>
            <person name="Hosono M."/>
            <person name="Torimaru M."/>
            <person name="Fukuda K."/>
            <person name="Mikami N."/>
        </authorList>
    </citation>
    <scope>NUCLEOTIDE SEQUENCE [LARGE SCALE GENOMIC DNA]</scope>
    <source>
        <strain evidence="9 10">KT1b</strain>
    </source>
</reference>
<feature type="transmembrane region" description="Helical" evidence="7">
    <location>
        <begin position="438"/>
        <end position="459"/>
    </location>
</feature>
<dbReference type="InterPro" id="IPR011701">
    <property type="entry name" value="MFS"/>
</dbReference>
<keyword evidence="5 7" id="KW-0472">Membrane</keyword>
<protein>
    <recommendedName>
        <fullName evidence="8">Major facilitator superfamily (MFS) profile domain-containing protein</fullName>
    </recommendedName>
</protein>
<feature type="transmembrane region" description="Helical" evidence="7">
    <location>
        <begin position="147"/>
        <end position="166"/>
    </location>
</feature>
<dbReference type="InterPro" id="IPR036259">
    <property type="entry name" value="MFS_trans_sf"/>
</dbReference>
<dbReference type="EMBL" id="BAABUJ010000006">
    <property type="protein sequence ID" value="GAA5796768.1"/>
    <property type="molecule type" value="Genomic_DNA"/>
</dbReference>
<comment type="subcellular location">
    <subcellularLocation>
        <location evidence="1">Membrane</location>
        <topology evidence="1">Multi-pass membrane protein</topology>
    </subcellularLocation>
</comment>
<dbReference type="PROSITE" id="PS50850">
    <property type="entry name" value="MFS"/>
    <property type="match status" value="1"/>
</dbReference>
<feature type="domain" description="Major facilitator superfamily (MFS) profile" evidence="8">
    <location>
        <begin position="51"/>
        <end position="464"/>
    </location>
</feature>
<feature type="transmembrane region" description="Helical" evidence="7">
    <location>
        <begin position="178"/>
        <end position="198"/>
    </location>
</feature>
<feature type="region of interest" description="Disordered" evidence="6">
    <location>
        <begin position="470"/>
        <end position="494"/>
    </location>
</feature>
<sequence>MTEYKETKFNEKQEIADLDIENSVEHSIDSDYAPPSPAELKAVLWKLDKRIIPFLGLLYLCSFLDRVNIGNAKLAGITTDLNISPSDYNLSLSIFFVGYVLFEVPSNMILKVIGPSKWIPIVMISWGTVMAAMAACTNTAGLLAARFFLGITEAGLFPGVIFYLTLWYKRGEQATRVAIFFSFSTLAGAFGGVLAYGIMQMDGIQNLHGWQWIFIIEAIPTLILAFVAYLYLPDFPENSKFLNEREREIIVQRLKEDAGPSVETHFSWKQFYAAFTDYRVYIHAILYICCSTPLYSLSLFLPSIISEMGFTSITAQAMSAPPYAIACAFTVVIAMHADKTGERGYHVAFPAAIGALGYALLIGLKDQGAAGRYVASIITVVGVFGHVPPMLSWFTNNIGGHTKRGVAIALIISIGNIGGIIGGQMYRSEDAPAYVTGNAAALGLMCSVVVISLIFKYFLNKENKRRDNLTEEEFNKEAEGEDLCDRHPGFRYTS</sequence>
<dbReference type="CDD" id="cd17327">
    <property type="entry name" value="MFS_FEN2_like"/>
    <property type="match status" value="1"/>
</dbReference>
<feature type="transmembrane region" description="Helical" evidence="7">
    <location>
        <begin position="370"/>
        <end position="394"/>
    </location>
</feature>
<proteinExistence type="predicted"/>
<organism evidence="9 10">
    <name type="scientific">Helicostylum pulchrum</name>
    <dbReference type="NCBI Taxonomy" id="562976"/>
    <lineage>
        <taxon>Eukaryota</taxon>
        <taxon>Fungi</taxon>
        <taxon>Fungi incertae sedis</taxon>
        <taxon>Mucoromycota</taxon>
        <taxon>Mucoromycotina</taxon>
        <taxon>Mucoromycetes</taxon>
        <taxon>Mucorales</taxon>
        <taxon>Mucorineae</taxon>
        <taxon>Mucoraceae</taxon>
        <taxon>Helicostylum</taxon>
    </lineage>
</organism>
<evidence type="ECO:0000259" key="8">
    <source>
        <dbReference type="PROSITE" id="PS50850"/>
    </source>
</evidence>
<accession>A0ABP9XPU8</accession>
<feature type="transmembrane region" description="Helical" evidence="7">
    <location>
        <begin position="406"/>
        <end position="426"/>
    </location>
</feature>
<feature type="compositionally biased region" description="Basic and acidic residues" evidence="6">
    <location>
        <begin position="470"/>
        <end position="488"/>
    </location>
</feature>
<evidence type="ECO:0000313" key="10">
    <source>
        <dbReference type="Proteomes" id="UP001476247"/>
    </source>
</evidence>
<evidence type="ECO:0000256" key="2">
    <source>
        <dbReference type="ARBA" id="ARBA00022448"/>
    </source>
</evidence>
<evidence type="ECO:0000256" key="5">
    <source>
        <dbReference type="ARBA" id="ARBA00023136"/>
    </source>
</evidence>
<dbReference type="Pfam" id="PF07690">
    <property type="entry name" value="MFS_1"/>
    <property type="match status" value="1"/>
</dbReference>
<feature type="transmembrane region" description="Helical" evidence="7">
    <location>
        <begin position="313"/>
        <end position="335"/>
    </location>
</feature>
<dbReference type="InterPro" id="IPR020846">
    <property type="entry name" value="MFS_dom"/>
</dbReference>
<evidence type="ECO:0000256" key="7">
    <source>
        <dbReference type="SAM" id="Phobius"/>
    </source>
</evidence>
<feature type="transmembrane region" description="Helical" evidence="7">
    <location>
        <begin position="118"/>
        <end position="141"/>
    </location>
</feature>
<feature type="transmembrane region" description="Helical" evidence="7">
    <location>
        <begin position="347"/>
        <end position="364"/>
    </location>
</feature>
<evidence type="ECO:0000256" key="4">
    <source>
        <dbReference type="ARBA" id="ARBA00022989"/>
    </source>
</evidence>
<name>A0ABP9XPU8_9FUNG</name>
<dbReference type="PANTHER" id="PTHR43791:SF19">
    <property type="entry name" value="TRANSPORTER, PUTATIVE (AFU_ORTHOLOGUE AFUA_1G01812)-RELATED"/>
    <property type="match status" value="1"/>
</dbReference>
<keyword evidence="2" id="KW-0813">Transport</keyword>
<dbReference type="Gene3D" id="1.20.1250.20">
    <property type="entry name" value="MFS general substrate transporter like domains"/>
    <property type="match status" value="2"/>
</dbReference>
<feature type="transmembrane region" description="Helical" evidence="7">
    <location>
        <begin position="210"/>
        <end position="232"/>
    </location>
</feature>
<dbReference type="SUPFAM" id="SSF103473">
    <property type="entry name" value="MFS general substrate transporter"/>
    <property type="match status" value="1"/>
</dbReference>
<gene>
    <name evidence="9" type="ORF">HPULCUR_002143</name>
</gene>
<keyword evidence="4 7" id="KW-1133">Transmembrane helix</keyword>
<evidence type="ECO:0000256" key="3">
    <source>
        <dbReference type="ARBA" id="ARBA00022692"/>
    </source>
</evidence>